<dbReference type="Proteomes" id="UP000243626">
    <property type="component" value="Chromosome"/>
</dbReference>
<proteinExistence type="predicted"/>
<dbReference type="AlphaFoldDB" id="A0AAF1BM91"/>
<keyword evidence="1" id="KW-0472">Membrane</keyword>
<feature type="transmembrane region" description="Helical" evidence="1">
    <location>
        <begin position="229"/>
        <end position="251"/>
    </location>
</feature>
<feature type="transmembrane region" description="Helical" evidence="1">
    <location>
        <begin position="18"/>
        <end position="34"/>
    </location>
</feature>
<feature type="transmembrane region" description="Helical" evidence="1">
    <location>
        <begin position="182"/>
        <end position="199"/>
    </location>
</feature>
<dbReference type="KEGG" id="nmy:CJ229_006850"/>
<feature type="transmembrane region" description="Helical" evidence="1">
    <location>
        <begin position="283"/>
        <end position="307"/>
    </location>
</feature>
<organism evidence="2 3">
    <name type="scientific">Nosocomiicoccus massiliensis</name>
    <dbReference type="NCBI Taxonomy" id="1232430"/>
    <lineage>
        <taxon>Bacteria</taxon>
        <taxon>Bacillati</taxon>
        <taxon>Bacillota</taxon>
        <taxon>Bacilli</taxon>
        <taxon>Bacillales</taxon>
        <taxon>Staphylococcaceae</taxon>
        <taxon>Nosocomiicoccus</taxon>
    </lineage>
</organism>
<gene>
    <name evidence="2" type="ORF">CJ229_006850</name>
</gene>
<evidence type="ECO:0000313" key="2">
    <source>
        <dbReference type="EMBL" id="WOS95809.1"/>
    </source>
</evidence>
<protein>
    <submittedName>
        <fullName evidence="2">ABC transporter permease</fullName>
    </submittedName>
</protein>
<keyword evidence="3" id="KW-1185">Reference proteome</keyword>
<evidence type="ECO:0000256" key="1">
    <source>
        <dbReference type="SAM" id="Phobius"/>
    </source>
</evidence>
<dbReference type="RefSeq" id="WP_070622594.1">
    <property type="nucleotide sequence ID" value="NZ_CP136964.1"/>
</dbReference>
<keyword evidence="1" id="KW-1133">Transmembrane helix</keyword>
<feature type="transmembrane region" description="Helical" evidence="1">
    <location>
        <begin position="313"/>
        <end position="329"/>
    </location>
</feature>
<reference evidence="3" key="1">
    <citation type="submission" date="2017-09" db="EMBL/GenBank/DDBJ databases">
        <title>Bacterial strain isolated from the female urinary microbiota.</title>
        <authorList>
            <person name="Thomas-White K."/>
            <person name="Kumar N."/>
            <person name="Forster S."/>
            <person name="Putonti C."/>
            <person name="Lawley T."/>
            <person name="Wolfe A.J."/>
        </authorList>
    </citation>
    <scope>NUCLEOTIDE SEQUENCE [LARGE SCALE GENOMIC DNA]</scope>
    <source>
        <strain evidence="3">UMB0959</strain>
    </source>
</reference>
<evidence type="ECO:0000313" key="3">
    <source>
        <dbReference type="Proteomes" id="UP000243626"/>
    </source>
</evidence>
<dbReference type="EMBL" id="CP136964">
    <property type="protein sequence ID" value="WOS95809.1"/>
    <property type="molecule type" value="Genomic_DNA"/>
</dbReference>
<sequence length="397" mass="46182">MGYIQWELKDFLRNKKNLLIYVLFFSVSLYYAFFQSSDYKPIERVNESEILTRYEDQKEFLDNVEVGEGTHPMTAFAAHVFPELNQYDKGRLDALKDKDYTKYSKMTSNWYRYMDEIIYFNEFDSLRYNPKYYSYGNRFAKYDGHYGYNVSATEYQAYAKADYPLSIDIFNKQTALQTLERLLNQGLISILLVLTFLLTNDIVTKDRLYPSIVEGFPISSFKKLLYKSLVAFIGTLFLLILMVPAFILIGIKNGFGNLKLPVVVYDFEFLNLGNFYTISMGHYLVQVFSLFLIWVGIIIGLVILSSILFKNEYVNLIFISVLFIGSAYLQRGTMINEYVSYFFTTYADIGNIVIGKSNYLYYLDTPSFKFGVLILGLTLLVIILIDIILVKFTKKLT</sequence>
<accession>A0AAF1BM91</accession>
<name>A0AAF1BM91_9STAP</name>
<keyword evidence="1" id="KW-0812">Transmembrane</keyword>
<feature type="transmembrane region" description="Helical" evidence="1">
    <location>
        <begin position="368"/>
        <end position="390"/>
    </location>
</feature>